<evidence type="ECO:0000256" key="3">
    <source>
        <dbReference type="PIRSR" id="PIRSR605511-2"/>
    </source>
</evidence>
<feature type="binding site" evidence="3">
    <location>
        <position position="153"/>
    </location>
    <ligand>
        <name>a divalent metal cation</name>
        <dbReference type="ChEBI" id="CHEBI:60240"/>
    </ligand>
</feature>
<evidence type="ECO:0000313" key="5">
    <source>
        <dbReference type="EMBL" id="MWA02691.1"/>
    </source>
</evidence>
<feature type="binding site" evidence="3">
    <location>
        <position position="201"/>
    </location>
    <ligand>
        <name>a divalent metal cation</name>
        <dbReference type="ChEBI" id="CHEBI:60240"/>
    </ligand>
</feature>
<dbReference type="GO" id="GO:0019853">
    <property type="term" value="P:L-ascorbic acid biosynthetic process"/>
    <property type="evidence" value="ECO:0007669"/>
    <property type="project" value="TreeGrafter"/>
</dbReference>
<keyword evidence="6" id="KW-1185">Reference proteome</keyword>
<gene>
    <name evidence="5" type="ORF">F8568_020390</name>
</gene>
<comment type="similarity">
    <text evidence="1">Belongs to the SMP-30/CGR1 family.</text>
</comment>
<dbReference type="RefSeq" id="WP_151595163.1">
    <property type="nucleotide sequence ID" value="NZ_WBMS02000015.1"/>
</dbReference>
<feature type="binding site" evidence="3">
    <location>
        <position position="126"/>
    </location>
    <ligand>
        <name>substrate</name>
    </ligand>
</feature>
<feature type="binding site" evidence="3">
    <location>
        <position position="108"/>
    </location>
    <ligand>
        <name>substrate</name>
    </ligand>
</feature>
<evidence type="ECO:0000256" key="2">
    <source>
        <dbReference type="PIRSR" id="PIRSR605511-1"/>
    </source>
</evidence>
<comment type="caution">
    <text evidence="5">The sequence shown here is derived from an EMBL/GenBank/DDBJ whole genome shotgun (WGS) entry which is preliminary data.</text>
</comment>
<feature type="binding site" evidence="3">
    <location>
        <position position="106"/>
    </location>
    <ligand>
        <name>substrate</name>
    </ligand>
</feature>
<proteinExistence type="inferred from homology"/>
<feature type="active site" description="Proton donor/acceptor" evidence="2">
    <location>
        <position position="201"/>
    </location>
</feature>
<feature type="domain" description="SMP-30/Gluconolactonase/LRE-like region" evidence="4">
    <location>
        <begin position="17"/>
        <end position="259"/>
    </location>
</feature>
<comment type="cofactor">
    <cofactor evidence="3">
        <name>Zn(2+)</name>
        <dbReference type="ChEBI" id="CHEBI:29105"/>
    </cofactor>
    <text evidence="3">Binds 1 divalent metal cation per subunit.</text>
</comment>
<dbReference type="PANTHER" id="PTHR10907">
    <property type="entry name" value="REGUCALCIN"/>
    <property type="match status" value="1"/>
</dbReference>
<keyword evidence="3" id="KW-0479">Metal-binding</keyword>
<evidence type="ECO:0000313" key="6">
    <source>
        <dbReference type="Proteomes" id="UP000462055"/>
    </source>
</evidence>
<keyword evidence="3" id="KW-0862">Zinc</keyword>
<dbReference type="AlphaFoldDB" id="A0A6I4MG35"/>
<name>A0A6I4MG35_9ACTN</name>
<evidence type="ECO:0000259" key="4">
    <source>
        <dbReference type="Pfam" id="PF08450"/>
    </source>
</evidence>
<protein>
    <submittedName>
        <fullName evidence="5">SMP-30/gluconolactonase/LRE family protein</fullName>
    </submittedName>
</protein>
<feature type="binding site" evidence="3">
    <location>
        <position position="18"/>
    </location>
    <ligand>
        <name>a divalent metal cation</name>
        <dbReference type="ChEBI" id="CHEBI:60240"/>
    </ligand>
</feature>
<dbReference type="PANTHER" id="PTHR10907:SF47">
    <property type="entry name" value="REGUCALCIN"/>
    <property type="match status" value="1"/>
</dbReference>
<dbReference type="InterPro" id="IPR005511">
    <property type="entry name" value="SMP-30"/>
</dbReference>
<dbReference type="GO" id="GO:0004341">
    <property type="term" value="F:gluconolactonase activity"/>
    <property type="evidence" value="ECO:0007669"/>
    <property type="project" value="TreeGrafter"/>
</dbReference>
<organism evidence="5 6">
    <name type="scientific">Actinomadura physcomitrii</name>
    <dbReference type="NCBI Taxonomy" id="2650748"/>
    <lineage>
        <taxon>Bacteria</taxon>
        <taxon>Bacillati</taxon>
        <taxon>Actinomycetota</taxon>
        <taxon>Actinomycetes</taxon>
        <taxon>Streptosporangiales</taxon>
        <taxon>Thermomonosporaceae</taxon>
        <taxon>Actinomadura</taxon>
    </lineage>
</organism>
<dbReference type="PRINTS" id="PR01790">
    <property type="entry name" value="SMP30FAMILY"/>
</dbReference>
<dbReference type="InterPro" id="IPR011042">
    <property type="entry name" value="6-blade_b-propeller_TolB-like"/>
</dbReference>
<accession>A0A6I4MG35</accession>
<dbReference type="Proteomes" id="UP000462055">
    <property type="component" value="Unassembled WGS sequence"/>
</dbReference>
<dbReference type="Pfam" id="PF08450">
    <property type="entry name" value="SGL"/>
    <property type="match status" value="1"/>
</dbReference>
<dbReference type="Gene3D" id="2.120.10.30">
    <property type="entry name" value="TolB, C-terminal domain"/>
    <property type="match status" value="1"/>
</dbReference>
<sequence length="298" mass="31783">MPDYTAVPCARQRAHHAEGPVWDHTRDELVWVDIYEGLIHRAAWEDGELHVTHTHAAGQAVGAVVPCADPGDGWIVATEFGFSRLHPDGTFTAVAEPERGHRPPTRMNDGKCDPLGRFWAGSMANDRTPGAGTLHCLSADVSRPAIHGVTISNGLAWTAPDAFLYIDTPAQCVERVRVGADGRVASRGVAFEIAPELGAPDGMTIDEAGGLWIAMWGTGTVLRFTQDGEVTARVTVPARQVSSCCFGGPDLRTLFITTSQENYTARQSAAEPNAGLLFAADVCVRGRPADLYVPGGST</sequence>
<evidence type="ECO:0000256" key="1">
    <source>
        <dbReference type="ARBA" id="ARBA00008853"/>
    </source>
</evidence>
<dbReference type="GO" id="GO:0005509">
    <property type="term" value="F:calcium ion binding"/>
    <property type="evidence" value="ECO:0007669"/>
    <property type="project" value="TreeGrafter"/>
</dbReference>
<reference evidence="5" key="1">
    <citation type="submission" date="2019-12" db="EMBL/GenBank/DDBJ databases">
        <title>Actinomadura physcomitrii sp. nov., a novel actinomycete isolated from moss [Physcomitrium sphaericum (Ludw) Fuernr].</title>
        <authorList>
            <person name="Zhuang X."/>
        </authorList>
    </citation>
    <scope>NUCLEOTIDE SEQUENCE [LARGE SCALE GENOMIC DNA]</scope>
    <source>
        <strain evidence="5">LD22</strain>
    </source>
</reference>
<dbReference type="EMBL" id="WBMS02000015">
    <property type="protein sequence ID" value="MWA02691.1"/>
    <property type="molecule type" value="Genomic_DNA"/>
</dbReference>
<dbReference type="InterPro" id="IPR013658">
    <property type="entry name" value="SGL"/>
</dbReference>
<dbReference type="SUPFAM" id="SSF63829">
    <property type="entry name" value="Calcium-dependent phosphotriesterase"/>
    <property type="match status" value="1"/>
</dbReference>